<dbReference type="OrthoDB" id="286301at2759"/>
<dbReference type="Gene3D" id="2.30.180.10">
    <property type="entry name" value="FAS1 domain"/>
    <property type="match status" value="4"/>
</dbReference>
<dbReference type="AlphaFoldDB" id="A0A1W0X9V9"/>
<feature type="domain" description="FAS1" evidence="3">
    <location>
        <begin position="234"/>
        <end position="369"/>
    </location>
</feature>
<dbReference type="InterPro" id="IPR000782">
    <property type="entry name" value="FAS1_domain"/>
</dbReference>
<feature type="signal peptide" evidence="2">
    <location>
        <begin position="1"/>
        <end position="25"/>
    </location>
</feature>
<feature type="domain" description="FAS1" evidence="3">
    <location>
        <begin position="508"/>
        <end position="645"/>
    </location>
</feature>
<proteinExistence type="predicted"/>
<dbReference type="SMART" id="SM00554">
    <property type="entry name" value="FAS1"/>
    <property type="match status" value="4"/>
</dbReference>
<evidence type="ECO:0000259" key="3">
    <source>
        <dbReference type="PROSITE" id="PS50213"/>
    </source>
</evidence>
<comment type="caution">
    <text evidence="4">The sequence shown here is derived from an EMBL/GenBank/DDBJ whole genome shotgun (WGS) entry which is preliminary data.</text>
</comment>
<dbReference type="GO" id="GO:0030198">
    <property type="term" value="P:extracellular matrix organization"/>
    <property type="evidence" value="ECO:0007669"/>
    <property type="project" value="TreeGrafter"/>
</dbReference>
<dbReference type="PANTHER" id="PTHR10900">
    <property type="entry name" value="PERIOSTIN-RELATED"/>
    <property type="match status" value="1"/>
</dbReference>
<sequence>MEAIMAVLFFGVFSAFLVGNEPVEGRVMRPDFWDQFPDMWRGVAPLSGAQQLDVSRRNRFEDWRNAQQSVELTTPNGARNVHDSIRDLFPELPSGGNGDGIRTAMMSLGAPGNVQPGLGRGEFSLSSLFPEFQMPLAPRDWWNGPNVCVERREEDLLANSSPNPVNSSNGDSNGNNGGSIHINSCTRSPDNEMYSCVTEIRKANFHRKYSVKYQCCYGFSRENDASLGCSKAIPMTNLPDTLTNLKLTALVQALSSDSRLRGLLESAGNFTIFAPSNEAFEEFQRPINEVGSNGPSQDLFTTLKSSIVSGLVRSSDLTDEQVLTSIVNSSIRINLFATPSQVITADCARIVSLNNLARNGVVHIVDRVIRPVTKTLDKILRDDGRFSTLLQLLEDAGLTGQLRDLTNHITILAPTDAAFRSMERGVRNRLGGDGNCLKRVLQTHILPNVICSAVVERNAITANILNKVMRFDRDVDRLTVQNVSIASADHMAVNGMFYVLDGVIIPEEAKSLLQIAKDAGLTSYISIVEKANYGHAIDSLHNVTIFAPSNRALDRLSDRRRSALGRSAKDLTDILQFHTVRPSVLMSDFKDNLVMNTALEGKSLRMNIYEAFPFGKNIITVNCVKITVANLRGCDGTVHVLSNVLIPPTGSILQTLESSGNFTKFLDGIRKTGLDRTLQGKGPFTVFAPTDQAFALLSPDEAQAMTSNATLLLDVMQLHIFPRQICCAGIMEDSLFFGQYSRSLNPTYSLPLHRNRYGEIRIASALVEKCDVIAENGIIHFVDKVVYPKNAL</sequence>
<reference evidence="5" key="1">
    <citation type="submission" date="2017-01" db="EMBL/GenBank/DDBJ databases">
        <title>Comparative genomics of anhydrobiosis in the tardigrade Hypsibius dujardini.</title>
        <authorList>
            <person name="Yoshida Y."/>
            <person name="Koutsovoulos G."/>
            <person name="Laetsch D."/>
            <person name="Stevens L."/>
            <person name="Kumar S."/>
            <person name="Horikawa D."/>
            <person name="Ishino K."/>
            <person name="Komine S."/>
            <person name="Tomita M."/>
            <person name="Blaxter M."/>
            <person name="Arakawa K."/>
        </authorList>
    </citation>
    <scope>NUCLEOTIDE SEQUENCE [LARGE SCALE GENOMIC DNA]</scope>
    <source>
        <strain evidence="5">Z151</strain>
    </source>
</reference>
<organism evidence="4 5">
    <name type="scientific">Hypsibius exemplaris</name>
    <name type="common">Freshwater tardigrade</name>
    <dbReference type="NCBI Taxonomy" id="2072580"/>
    <lineage>
        <taxon>Eukaryota</taxon>
        <taxon>Metazoa</taxon>
        <taxon>Ecdysozoa</taxon>
        <taxon>Tardigrada</taxon>
        <taxon>Eutardigrada</taxon>
        <taxon>Parachela</taxon>
        <taxon>Hypsibioidea</taxon>
        <taxon>Hypsibiidae</taxon>
        <taxon>Hypsibius</taxon>
    </lineage>
</organism>
<keyword evidence="2" id="KW-0732">Signal</keyword>
<feature type="domain" description="FAS1" evidence="3">
    <location>
        <begin position="649"/>
        <end position="786"/>
    </location>
</feature>
<dbReference type="EMBL" id="MTYJ01000008">
    <property type="protein sequence ID" value="OQV24051.1"/>
    <property type="molecule type" value="Genomic_DNA"/>
</dbReference>
<feature type="region of interest" description="Disordered" evidence="1">
    <location>
        <begin position="158"/>
        <end position="184"/>
    </location>
</feature>
<dbReference type="PANTHER" id="PTHR10900:SF77">
    <property type="entry name" value="FI19380P1"/>
    <property type="match status" value="1"/>
</dbReference>
<dbReference type="GO" id="GO:0031012">
    <property type="term" value="C:extracellular matrix"/>
    <property type="evidence" value="ECO:0007669"/>
    <property type="project" value="TreeGrafter"/>
</dbReference>
<evidence type="ECO:0000256" key="2">
    <source>
        <dbReference type="SAM" id="SignalP"/>
    </source>
</evidence>
<feature type="chain" id="PRO_5012800009" evidence="2">
    <location>
        <begin position="26"/>
        <end position="792"/>
    </location>
</feature>
<feature type="domain" description="FAS1" evidence="3">
    <location>
        <begin position="373"/>
        <end position="504"/>
    </location>
</feature>
<dbReference type="GO" id="GO:0005615">
    <property type="term" value="C:extracellular space"/>
    <property type="evidence" value="ECO:0007669"/>
    <property type="project" value="TreeGrafter"/>
</dbReference>
<dbReference type="GO" id="GO:0007155">
    <property type="term" value="P:cell adhesion"/>
    <property type="evidence" value="ECO:0007669"/>
    <property type="project" value="TreeGrafter"/>
</dbReference>
<evidence type="ECO:0000256" key="1">
    <source>
        <dbReference type="SAM" id="MobiDB-lite"/>
    </source>
</evidence>
<dbReference type="SUPFAM" id="SSF82153">
    <property type="entry name" value="FAS1 domain"/>
    <property type="match status" value="4"/>
</dbReference>
<dbReference type="InterPro" id="IPR036378">
    <property type="entry name" value="FAS1_dom_sf"/>
</dbReference>
<dbReference type="Pfam" id="PF02469">
    <property type="entry name" value="Fasciclin"/>
    <property type="match status" value="4"/>
</dbReference>
<name>A0A1W0X9V9_HYPEX</name>
<evidence type="ECO:0000313" key="4">
    <source>
        <dbReference type="EMBL" id="OQV24051.1"/>
    </source>
</evidence>
<accession>A0A1W0X9V9</accession>
<gene>
    <name evidence="4" type="ORF">BV898_02006</name>
</gene>
<evidence type="ECO:0000313" key="5">
    <source>
        <dbReference type="Proteomes" id="UP000192578"/>
    </source>
</evidence>
<dbReference type="PROSITE" id="PS50213">
    <property type="entry name" value="FAS1"/>
    <property type="match status" value="4"/>
</dbReference>
<feature type="compositionally biased region" description="Low complexity" evidence="1">
    <location>
        <begin position="159"/>
        <end position="184"/>
    </location>
</feature>
<protein>
    <submittedName>
        <fullName evidence="4">Transforming growth factor-beta-induced protein ig-h3</fullName>
    </submittedName>
</protein>
<dbReference type="GO" id="GO:0050839">
    <property type="term" value="F:cell adhesion molecule binding"/>
    <property type="evidence" value="ECO:0007669"/>
    <property type="project" value="TreeGrafter"/>
</dbReference>
<keyword evidence="5" id="KW-1185">Reference proteome</keyword>
<dbReference type="Proteomes" id="UP000192578">
    <property type="component" value="Unassembled WGS sequence"/>
</dbReference>
<dbReference type="InterPro" id="IPR050904">
    <property type="entry name" value="Adhesion/Biosynth-related"/>
</dbReference>